<evidence type="ECO:0000256" key="2">
    <source>
        <dbReference type="SAM" id="SignalP"/>
    </source>
</evidence>
<feature type="signal peptide" evidence="2">
    <location>
        <begin position="1"/>
        <end position="25"/>
    </location>
</feature>
<evidence type="ECO:0000313" key="4">
    <source>
        <dbReference type="EMBL" id="KRT59018.1"/>
    </source>
</evidence>
<evidence type="ECO:0000313" key="3">
    <source>
        <dbReference type="EMBL" id="KRT55268.1"/>
    </source>
</evidence>
<comment type="caution">
    <text evidence="3">The sequence shown here is derived from an EMBL/GenBank/DDBJ whole genome shotgun (WGS) entry which is preliminary data.</text>
</comment>
<name>A0A0T5YX99_9GAMM</name>
<keyword evidence="6" id="KW-1185">Reference proteome</keyword>
<feature type="region of interest" description="Disordered" evidence="1">
    <location>
        <begin position="46"/>
        <end position="115"/>
    </location>
</feature>
<dbReference type="STRING" id="54398.Ga0074115_11626"/>
<dbReference type="EMBL" id="LMXI01000230">
    <property type="protein sequence ID" value="KRT59018.1"/>
    <property type="molecule type" value="Genomic_DNA"/>
</dbReference>
<dbReference type="RefSeq" id="WP_057956786.1">
    <property type="nucleotide sequence ID" value="NZ_KQ556958.1"/>
</dbReference>
<organism evidence="3 6">
    <name type="scientific">endosymbiont of Ridgeia piscesae</name>
    <dbReference type="NCBI Taxonomy" id="54398"/>
    <lineage>
        <taxon>Bacteria</taxon>
        <taxon>Pseudomonadati</taxon>
        <taxon>Pseudomonadota</taxon>
        <taxon>Gammaproteobacteria</taxon>
        <taxon>sulfur-oxidizing symbionts</taxon>
    </lineage>
</organism>
<reference evidence="5 6" key="1">
    <citation type="submission" date="2015-11" db="EMBL/GenBank/DDBJ databases">
        <title>The genome of Candidatus Endoriftia persephone in Ridgeia piscesae and population structure of the North Eastern Pacific vestimentiferan symbionts.</title>
        <authorList>
            <person name="Perez M."/>
            <person name="Juniper K.S."/>
        </authorList>
    </citation>
    <scope>NUCLEOTIDE SEQUENCE [LARGE SCALE GENOMIC DNA]</scope>
    <source>
        <strain evidence="4">Ind10</strain>
        <strain evidence="3">Ind11</strain>
    </source>
</reference>
<dbReference type="Proteomes" id="UP000051634">
    <property type="component" value="Unassembled WGS sequence"/>
</dbReference>
<accession>A0A0T5YX99</accession>
<evidence type="ECO:0000313" key="6">
    <source>
        <dbReference type="Proteomes" id="UP000051634"/>
    </source>
</evidence>
<dbReference type="Proteomes" id="UP000051276">
    <property type="component" value="Unassembled WGS sequence"/>
</dbReference>
<feature type="chain" id="PRO_5009411246" evidence="2">
    <location>
        <begin position="26"/>
        <end position="140"/>
    </location>
</feature>
<proteinExistence type="predicted"/>
<gene>
    <name evidence="3" type="ORF">Ga0074115_11626</name>
    <name evidence="4" type="ORF">Ga0076813_14643</name>
</gene>
<keyword evidence="2" id="KW-0732">Signal</keyword>
<evidence type="ECO:0000313" key="5">
    <source>
        <dbReference type="Proteomes" id="UP000051276"/>
    </source>
</evidence>
<dbReference type="EMBL" id="LDXT01000081">
    <property type="protein sequence ID" value="KRT55268.1"/>
    <property type="molecule type" value="Genomic_DNA"/>
</dbReference>
<evidence type="ECO:0000256" key="1">
    <source>
        <dbReference type="SAM" id="MobiDB-lite"/>
    </source>
</evidence>
<dbReference type="AlphaFoldDB" id="A0A0T5YX99"/>
<feature type="compositionally biased region" description="Basic and acidic residues" evidence="1">
    <location>
        <begin position="90"/>
        <end position="101"/>
    </location>
</feature>
<sequence>MTIFTNRVVLSLGCALILQAAAISAAEMSEQMSHSGTRMMDDKGMMEHKQMQSEGMQGKMGETPMQAQGMHDSDGRQIDVGYAGAEDDVGEPHGNVREEGRNVAGAARNTPSGWRGRRLATAMITSENRNRAQTRCVAES</sequence>
<protein>
    <submittedName>
        <fullName evidence="3">Uncharacterized protein</fullName>
    </submittedName>
</protein>